<name>A0ABT1C981_9HYPH</name>
<reference evidence="1 2" key="1">
    <citation type="submission" date="2022-06" db="EMBL/GenBank/DDBJ databases">
        <title>Mesorhizobium sp. strain RP14 Genome sequencing and assembly.</title>
        <authorList>
            <person name="Kim I."/>
        </authorList>
    </citation>
    <scope>NUCLEOTIDE SEQUENCE [LARGE SCALE GENOMIC DNA]</scope>
    <source>
        <strain evidence="2">RP14(2022)</strain>
    </source>
</reference>
<dbReference type="Proteomes" id="UP001205906">
    <property type="component" value="Unassembled WGS sequence"/>
</dbReference>
<dbReference type="RefSeq" id="WP_252820554.1">
    <property type="nucleotide sequence ID" value="NZ_JAMXQS010000007.1"/>
</dbReference>
<sequence>MRRADKGPSRSETELMLEGYGLLTAEFFYHLPDHPHVLQTFLWQTYDLAPNFPKLFSFIEFWKSRLDGSLHSVRFSHNELIKPVEWRNVEGEFALH</sequence>
<dbReference type="Pfam" id="PF06233">
    <property type="entry name" value="Usg"/>
    <property type="match status" value="1"/>
</dbReference>
<comment type="caution">
    <text evidence="1">The sequence shown here is derived from an EMBL/GenBank/DDBJ whole genome shotgun (WGS) entry which is preliminary data.</text>
</comment>
<keyword evidence="2" id="KW-1185">Reference proteome</keyword>
<accession>A0ABT1C981</accession>
<protein>
    <submittedName>
        <fullName evidence="1">Usg protein</fullName>
    </submittedName>
</protein>
<evidence type="ECO:0000313" key="1">
    <source>
        <dbReference type="EMBL" id="MCO6051223.1"/>
    </source>
</evidence>
<proteinExistence type="predicted"/>
<evidence type="ECO:0000313" key="2">
    <source>
        <dbReference type="Proteomes" id="UP001205906"/>
    </source>
</evidence>
<organism evidence="1 2">
    <name type="scientific">Mesorhizobium liriopis</name>
    <dbReference type="NCBI Taxonomy" id="2953882"/>
    <lineage>
        <taxon>Bacteria</taxon>
        <taxon>Pseudomonadati</taxon>
        <taxon>Pseudomonadota</taxon>
        <taxon>Alphaproteobacteria</taxon>
        <taxon>Hyphomicrobiales</taxon>
        <taxon>Phyllobacteriaceae</taxon>
        <taxon>Mesorhizobium</taxon>
    </lineage>
</organism>
<gene>
    <name evidence="1" type="ORF">NGM99_15670</name>
</gene>
<dbReference type="EMBL" id="JAMXQS010000007">
    <property type="protein sequence ID" value="MCO6051223.1"/>
    <property type="molecule type" value="Genomic_DNA"/>
</dbReference>
<dbReference type="InterPro" id="IPR009354">
    <property type="entry name" value="Usg"/>
</dbReference>